<comment type="caution">
    <text evidence="2">The sequence shown here is derived from an EMBL/GenBank/DDBJ whole genome shotgun (WGS) entry which is preliminary data.</text>
</comment>
<dbReference type="Proteomes" id="UP000051220">
    <property type="component" value="Unassembled WGS sequence"/>
</dbReference>
<feature type="transmembrane region" description="Helical" evidence="1">
    <location>
        <begin position="431"/>
        <end position="449"/>
    </location>
</feature>
<evidence type="ECO:0000313" key="2">
    <source>
        <dbReference type="EMBL" id="KRP34066.1"/>
    </source>
</evidence>
<dbReference type="EMBL" id="LIDN01000047">
    <property type="protein sequence ID" value="KRP34066.1"/>
    <property type="molecule type" value="Genomic_DNA"/>
</dbReference>
<evidence type="ECO:0000313" key="3">
    <source>
        <dbReference type="Proteomes" id="UP000051220"/>
    </source>
</evidence>
<proteinExistence type="predicted"/>
<dbReference type="AlphaFoldDB" id="A0A0R2XDD8"/>
<keyword evidence="1" id="KW-0472">Membrane</keyword>
<organism evidence="2 3">
    <name type="scientific">Verrucomicrobia subdivision 6 bacterium BACL9 MAG-120924-bin69</name>
    <dbReference type="NCBI Taxonomy" id="1655635"/>
    <lineage>
        <taxon>Bacteria</taxon>
        <taxon>Pseudomonadati</taxon>
        <taxon>Verrucomicrobiota</taxon>
        <taxon>Verrucomicrobiia</taxon>
        <taxon>Verrucomicrobiales</taxon>
        <taxon>Verrucomicrobia subdivision 6</taxon>
    </lineage>
</organism>
<protein>
    <submittedName>
        <fullName evidence="2">Uncharacterized protein</fullName>
    </submittedName>
</protein>
<feature type="transmembrane region" description="Helical" evidence="1">
    <location>
        <begin position="401"/>
        <end position="425"/>
    </location>
</feature>
<reference evidence="2 3" key="1">
    <citation type="submission" date="2015-10" db="EMBL/GenBank/DDBJ databases">
        <title>Metagenome-Assembled Genomes uncover a global brackish microbiome.</title>
        <authorList>
            <person name="Hugerth L.W."/>
            <person name="Larsson J."/>
            <person name="Alneberg J."/>
            <person name="Lindh M.V."/>
            <person name="Legrand C."/>
            <person name="Pinhassi J."/>
            <person name="Andersson A.F."/>
        </authorList>
    </citation>
    <scope>NUCLEOTIDE SEQUENCE [LARGE SCALE GENOMIC DNA]</scope>
    <source>
        <strain evidence="2">BACL9 MAG-120924-bin69</strain>
    </source>
</reference>
<keyword evidence="1" id="KW-0812">Transmembrane</keyword>
<evidence type="ECO:0000256" key="1">
    <source>
        <dbReference type="SAM" id="Phobius"/>
    </source>
</evidence>
<feature type="transmembrane region" description="Helical" evidence="1">
    <location>
        <begin position="357"/>
        <end position="375"/>
    </location>
</feature>
<feature type="transmembrane region" description="Helical" evidence="1">
    <location>
        <begin position="304"/>
        <end position="323"/>
    </location>
</feature>
<gene>
    <name evidence="2" type="ORF">ABS33_02230</name>
</gene>
<feature type="transmembrane region" description="Helical" evidence="1">
    <location>
        <begin position="265"/>
        <end position="284"/>
    </location>
</feature>
<accession>A0A0R2XDD8</accession>
<keyword evidence="1" id="KW-1133">Transmembrane helix</keyword>
<sequence length="465" mass="51291">MQLPDAQSLVTQARSLLSSRQDLAWLGIRDTRLELILATSGLAFEKTSSRPPPTLTLLLREPVRLRLRDHLRANPSPGVQSLLDSIFLPPLAPLLPAQSPGGQPLEATLLLAAHLLDTSAFTANVAGDMKILAQQSINDRSLRPLQPFVLSLLSLARRFEYDSLRKILGSIDTLSSLHWFSDQIRSPTEPGDLLLAASLWAGPVERLALLPQNPAHPWADLSSAISLGRGAVELLVQRHAPVLSSQLPFPPDLFPALLRWEKSLLLLRALLFLVSSWFLILAFWRWLPNPFPQSPGPWRLAPRLLQTALLAFLLGAALEPAWLHPRPLPRYRLSLAETPFSAKNQSTKGNAMDPTNLITLAIFLGLQIAVYRICVRRMRQIENGPGDTQLKLRLLENEDNLFDAGLYVGIAGTATALVLQVIGLIQPSLLAAYASNLFGIACVAIVKIFHVRALKQRLLIPPEKK</sequence>
<name>A0A0R2XDD8_9BACT</name>